<dbReference type="EMBL" id="HBGA01091593">
    <property type="protein sequence ID" value="CAD9023200.1"/>
    <property type="molecule type" value="Transcribed_RNA"/>
</dbReference>
<feature type="compositionally biased region" description="Polar residues" evidence="2">
    <location>
        <begin position="18"/>
        <end position="34"/>
    </location>
</feature>
<organism evidence="3">
    <name type="scientific">Eutreptiella gymnastica</name>
    <dbReference type="NCBI Taxonomy" id="73025"/>
    <lineage>
        <taxon>Eukaryota</taxon>
        <taxon>Discoba</taxon>
        <taxon>Euglenozoa</taxon>
        <taxon>Euglenida</taxon>
        <taxon>Spirocuta</taxon>
        <taxon>Euglenophyceae</taxon>
        <taxon>Eutreptiales</taxon>
        <taxon>Eutreptiaceae</taxon>
        <taxon>Eutreptiella</taxon>
    </lineage>
</organism>
<feature type="region of interest" description="Disordered" evidence="2">
    <location>
        <begin position="202"/>
        <end position="337"/>
    </location>
</feature>
<feature type="region of interest" description="Disordered" evidence="2">
    <location>
        <begin position="152"/>
        <end position="182"/>
    </location>
</feature>
<feature type="compositionally biased region" description="Basic and acidic residues" evidence="2">
    <location>
        <begin position="242"/>
        <end position="256"/>
    </location>
</feature>
<feature type="compositionally biased region" description="Polar residues" evidence="2">
    <location>
        <begin position="215"/>
        <end position="236"/>
    </location>
</feature>
<feature type="coiled-coil region" evidence="1">
    <location>
        <begin position="355"/>
        <end position="389"/>
    </location>
</feature>
<evidence type="ECO:0000313" key="3">
    <source>
        <dbReference type="EMBL" id="CAD9023200.1"/>
    </source>
</evidence>
<proteinExistence type="predicted"/>
<feature type="region of interest" description="Disordered" evidence="2">
    <location>
        <begin position="68"/>
        <end position="98"/>
    </location>
</feature>
<reference evidence="3" key="1">
    <citation type="submission" date="2021-01" db="EMBL/GenBank/DDBJ databases">
        <authorList>
            <person name="Corre E."/>
            <person name="Pelletier E."/>
            <person name="Niang G."/>
            <person name="Scheremetjew M."/>
            <person name="Finn R."/>
            <person name="Kale V."/>
            <person name="Holt S."/>
            <person name="Cochrane G."/>
            <person name="Meng A."/>
            <person name="Brown T."/>
            <person name="Cohen L."/>
        </authorList>
    </citation>
    <scope>NUCLEOTIDE SEQUENCE</scope>
    <source>
        <strain evidence="3">NIES-381</strain>
    </source>
</reference>
<evidence type="ECO:0000256" key="1">
    <source>
        <dbReference type="SAM" id="Coils"/>
    </source>
</evidence>
<dbReference type="AlphaFoldDB" id="A0A7S1IU71"/>
<sequence length="392" mass="43390">MSTDNKRQSTVWKMISYFTGSDDASPSRPNTQSPRKVEFDNGVQFCDYTQEDESAKILAEVDNWNGDDSMVMGSPSSRMSLAQARERRRSTKVPASNDIEQLQSKLLQLQESNAEAGAKHVRRQSMHEATLRRQSSRFAEPALPSIVVAPKASLAPSSSVQNTASTSPVRSSAPISTTTEEVVLPSKSLKVTSASMIPTTSLTTEVTNAHHKTSSSHIPISRTAQVRPTTSRTQVSFKGARRSVDSQRAHKPDNKPPWRAAGRTGSSSSTGTTESNGSRVNRRSYSSESGERSLKRKRSQEQCLPTAPIEADCGPEDCHKENRPAAKARPSMHWSRRPVALQQKQVQAAPKKASHEDSQAIINDLRRQNTMLQQKVRQMGAELQRYKRLRLQ</sequence>
<keyword evidence="1" id="KW-0175">Coiled coil</keyword>
<protein>
    <submittedName>
        <fullName evidence="3">Uncharacterized protein</fullName>
    </submittedName>
</protein>
<feature type="region of interest" description="Disordered" evidence="2">
    <location>
        <begin position="18"/>
        <end position="38"/>
    </location>
</feature>
<accession>A0A7S1IU71</accession>
<feature type="compositionally biased region" description="Low complexity" evidence="2">
    <location>
        <begin position="262"/>
        <end position="288"/>
    </location>
</feature>
<feature type="compositionally biased region" description="Polar residues" evidence="2">
    <location>
        <begin position="155"/>
        <end position="180"/>
    </location>
</feature>
<evidence type="ECO:0000256" key="2">
    <source>
        <dbReference type="SAM" id="MobiDB-lite"/>
    </source>
</evidence>
<gene>
    <name evidence="3" type="ORF">EGYM00392_LOCUS34322</name>
</gene>
<name>A0A7S1IU71_9EUGL</name>
<feature type="region of interest" description="Disordered" evidence="2">
    <location>
        <begin position="114"/>
        <end position="137"/>
    </location>
</feature>